<name>A0AAD8N1W2_9APIA</name>
<evidence type="ECO:0000313" key="5">
    <source>
        <dbReference type="EMBL" id="KAK1398745.1"/>
    </source>
</evidence>
<dbReference type="Proteomes" id="UP001237642">
    <property type="component" value="Unassembled WGS sequence"/>
</dbReference>
<dbReference type="CDD" id="cd11444">
    <property type="entry name" value="bHLH_AtIBH1_like"/>
    <property type="match status" value="1"/>
</dbReference>
<comment type="subcellular location">
    <subcellularLocation>
        <location evidence="1">Nucleus</location>
    </subcellularLocation>
</comment>
<keyword evidence="2" id="KW-0805">Transcription regulation</keyword>
<dbReference type="GO" id="GO:0005634">
    <property type="term" value="C:nucleus"/>
    <property type="evidence" value="ECO:0007669"/>
    <property type="project" value="UniProtKB-SubCell"/>
</dbReference>
<evidence type="ECO:0000256" key="3">
    <source>
        <dbReference type="ARBA" id="ARBA00023163"/>
    </source>
</evidence>
<dbReference type="GO" id="GO:0006355">
    <property type="term" value="P:regulation of DNA-templated transcription"/>
    <property type="evidence" value="ECO:0007669"/>
    <property type="project" value="InterPro"/>
</dbReference>
<evidence type="ECO:0000256" key="2">
    <source>
        <dbReference type="ARBA" id="ARBA00023015"/>
    </source>
</evidence>
<dbReference type="PANTHER" id="PTHR33124">
    <property type="entry name" value="TRANSCRIPTION FACTOR IBH1-LIKE 1"/>
    <property type="match status" value="1"/>
</dbReference>
<protein>
    <submittedName>
        <fullName evidence="5">Transcription factor UPBEAT</fullName>
    </submittedName>
</protein>
<reference evidence="5" key="2">
    <citation type="submission" date="2023-05" db="EMBL/GenBank/DDBJ databases">
        <authorList>
            <person name="Schelkunov M.I."/>
        </authorList>
    </citation>
    <scope>NUCLEOTIDE SEQUENCE</scope>
    <source>
        <strain evidence="5">Hsosn_3</strain>
        <tissue evidence="5">Leaf</tissue>
    </source>
</reference>
<reference evidence="5" key="1">
    <citation type="submission" date="2023-02" db="EMBL/GenBank/DDBJ databases">
        <title>Genome of toxic invasive species Heracleum sosnowskyi carries increased number of genes despite the absence of recent whole-genome duplications.</title>
        <authorList>
            <person name="Schelkunov M."/>
            <person name="Shtratnikova V."/>
            <person name="Makarenko M."/>
            <person name="Klepikova A."/>
            <person name="Omelchenko D."/>
            <person name="Novikova G."/>
            <person name="Obukhova E."/>
            <person name="Bogdanov V."/>
            <person name="Penin A."/>
            <person name="Logacheva M."/>
        </authorList>
    </citation>
    <scope>NUCLEOTIDE SEQUENCE</scope>
    <source>
        <strain evidence="5">Hsosn_3</strain>
        <tissue evidence="5">Leaf</tissue>
    </source>
</reference>
<sequence length="130" mass="14591">MGGCPKPSLATLHSFLGTKRITGKQRVAEGIKGRYIKSSRRYSSFTRRSSLMKRSRRRAGGLEIVRGSNLEVVRKVKTLKKLVPNSSDTEGLDGLFRETADYILTLQMRIQFMQVMVNGLSSTPDNLNIE</sequence>
<gene>
    <name evidence="5" type="ORF">POM88_008608</name>
</gene>
<dbReference type="EMBL" id="JAUIZM010000002">
    <property type="protein sequence ID" value="KAK1398745.1"/>
    <property type="molecule type" value="Genomic_DNA"/>
</dbReference>
<evidence type="ECO:0000313" key="6">
    <source>
        <dbReference type="Proteomes" id="UP001237642"/>
    </source>
</evidence>
<keyword evidence="3" id="KW-0804">Transcription</keyword>
<accession>A0AAD8N1W2</accession>
<proteinExistence type="predicted"/>
<evidence type="ECO:0000256" key="4">
    <source>
        <dbReference type="ARBA" id="ARBA00023242"/>
    </source>
</evidence>
<dbReference type="PANTHER" id="PTHR33124:SF39">
    <property type="entry name" value="TRANSCRIPTION FACTOR UPBEAT1"/>
    <property type="match status" value="1"/>
</dbReference>
<dbReference type="InterPro" id="IPR044660">
    <property type="entry name" value="IBH1-like"/>
</dbReference>
<dbReference type="InterPro" id="IPR044549">
    <property type="entry name" value="bHLH_AtIBH1-like"/>
</dbReference>
<evidence type="ECO:0000256" key="1">
    <source>
        <dbReference type="ARBA" id="ARBA00004123"/>
    </source>
</evidence>
<organism evidence="5 6">
    <name type="scientific">Heracleum sosnowskyi</name>
    <dbReference type="NCBI Taxonomy" id="360622"/>
    <lineage>
        <taxon>Eukaryota</taxon>
        <taxon>Viridiplantae</taxon>
        <taxon>Streptophyta</taxon>
        <taxon>Embryophyta</taxon>
        <taxon>Tracheophyta</taxon>
        <taxon>Spermatophyta</taxon>
        <taxon>Magnoliopsida</taxon>
        <taxon>eudicotyledons</taxon>
        <taxon>Gunneridae</taxon>
        <taxon>Pentapetalae</taxon>
        <taxon>asterids</taxon>
        <taxon>campanulids</taxon>
        <taxon>Apiales</taxon>
        <taxon>Apiaceae</taxon>
        <taxon>Apioideae</taxon>
        <taxon>apioid superclade</taxon>
        <taxon>Tordylieae</taxon>
        <taxon>Tordyliinae</taxon>
        <taxon>Heracleum</taxon>
    </lineage>
</organism>
<keyword evidence="4" id="KW-0539">Nucleus</keyword>
<comment type="caution">
    <text evidence="5">The sequence shown here is derived from an EMBL/GenBank/DDBJ whole genome shotgun (WGS) entry which is preliminary data.</text>
</comment>
<keyword evidence="6" id="KW-1185">Reference proteome</keyword>
<dbReference type="AlphaFoldDB" id="A0AAD8N1W2"/>